<dbReference type="InterPro" id="IPR000477">
    <property type="entry name" value="RT_dom"/>
</dbReference>
<dbReference type="PROSITE" id="PS50878">
    <property type="entry name" value="RT_POL"/>
    <property type="match status" value="1"/>
</dbReference>
<sequence length="109" mass="12494">MPGRSTTEAIHLLRSGMKKCRETQRDLHMAFLDLEKAYDSVLRKLLWKTLLDKGTPRRYLTVIKDMYEGAKTRVRATTGNTEYFSVNLGLHQGSAISPYLFTLILDELS</sequence>
<protein>
    <submittedName>
        <fullName evidence="2">Ataxia telangiectasia mutated family protein</fullName>
    </submittedName>
</protein>
<dbReference type="Pfam" id="PF00078">
    <property type="entry name" value="RVT_1"/>
    <property type="match status" value="1"/>
</dbReference>
<comment type="caution">
    <text evidence="2">The sequence shown here is derived from an EMBL/GenBank/DDBJ whole genome shotgun (WGS) entry which is preliminary data.</text>
</comment>
<dbReference type="PANTHER" id="PTHR19446">
    <property type="entry name" value="REVERSE TRANSCRIPTASES"/>
    <property type="match status" value="1"/>
</dbReference>
<dbReference type="SUPFAM" id="SSF56672">
    <property type="entry name" value="DNA/RNA polymerases"/>
    <property type="match status" value="1"/>
</dbReference>
<evidence type="ECO:0000259" key="1">
    <source>
        <dbReference type="PROSITE" id="PS50878"/>
    </source>
</evidence>
<dbReference type="InterPro" id="IPR043502">
    <property type="entry name" value="DNA/RNA_pol_sf"/>
</dbReference>
<dbReference type="EMBL" id="BKCJ010550043">
    <property type="protein sequence ID" value="GFB09100.1"/>
    <property type="molecule type" value="Genomic_DNA"/>
</dbReference>
<accession>A0A699KX36</accession>
<name>A0A699KX36_TANCI</name>
<reference evidence="2" key="1">
    <citation type="journal article" date="2019" name="Sci. Rep.">
        <title>Draft genome of Tanacetum cinerariifolium, the natural source of mosquito coil.</title>
        <authorList>
            <person name="Yamashiro T."/>
            <person name="Shiraishi A."/>
            <person name="Satake H."/>
            <person name="Nakayama K."/>
        </authorList>
    </citation>
    <scope>NUCLEOTIDE SEQUENCE</scope>
</reference>
<dbReference type="AlphaFoldDB" id="A0A699KX36"/>
<organism evidence="2">
    <name type="scientific">Tanacetum cinerariifolium</name>
    <name type="common">Dalmatian daisy</name>
    <name type="synonym">Chrysanthemum cinerariifolium</name>
    <dbReference type="NCBI Taxonomy" id="118510"/>
    <lineage>
        <taxon>Eukaryota</taxon>
        <taxon>Viridiplantae</taxon>
        <taxon>Streptophyta</taxon>
        <taxon>Embryophyta</taxon>
        <taxon>Tracheophyta</taxon>
        <taxon>Spermatophyta</taxon>
        <taxon>Magnoliopsida</taxon>
        <taxon>eudicotyledons</taxon>
        <taxon>Gunneridae</taxon>
        <taxon>Pentapetalae</taxon>
        <taxon>asterids</taxon>
        <taxon>campanulids</taxon>
        <taxon>Asterales</taxon>
        <taxon>Asteraceae</taxon>
        <taxon>Asteroideae</taxon>
        <taxon>Anthemideae</taxon>
        <taxon>Anthemidinae</taxon>
        <taxon>Tanacetum</taxon>
    </lineage>
</organism>
<evidence type="ECO:0000313" key="2">
    <source>
        <dbReference type="EMBL" id="GFB09100.1"/>
    </source>
</evidence>
<gene>
    <name evidence="2" type="ORF">Tci_681071</name>
</gene>
<feature type="non-terminal residue" evidence="2">
    <location>
        <position position="109"/>
    </location>
</feature>
<feature type="domain" description="Reverse transcriptase" evidence="1">
    <location>
        <begin position="1"/>
        <end position="109"/>
    </location>
</feature>
<proteinExistence type="predicted"/>